<protein>
    <submittedName>
        <fullName evidence="1">Uncharacterized protein</fullName>
    </submittedName>
</protein>
<name>A0A2Z4YDT4_RHILE</name>
<proteinExistence type="predicted"/>
<organism evidence="1 2">
    <name type="scientific">Rhizobium leguminosarum</name>
    <dbReference type="NCBI Taxonomy" id="384"/>
    <lineage>
        <taxon>Bacteria</taxon>
        <taxon>Pseudomonadati</taxon>
        <taxon>Pseudomonadota</taxon>
        <taxon>Alphaproteobacteria</taxon>
        <taxon>Hyphomicrobiales</taxon>
        <taxon>Rhizobiaceae</taxon>
        <taxon>Rhizobium/Agrobacterium group</taxon>
        <taxon>Rhizobium</taxon>
    </lineage>
</organism>
<reference evidence="1 2" key="1">
    <citation type="submission" date="2018-07" db="EMBL/GenBank/DDBJ databases">
        <title>Rhizobium leguminosarum strain:ATCC 14479 Genome sequencing and assembly.</title>
        <authorList>
            <person name="Chakraborty R."/>
        </authorList>
    </citation>
    <scope>NUCLEOTIDE SEQUENCE [LARGE SCALE GENOMIC DNA]</scope>
    <source>
        <strain evidence="1 2">ATCC 14479</strain>
    </source>
</reference>
<dbReference type="AlphaFoldDB" id="A0A2Z4YDT4"/>
<evidence type="ECO:0000313" key="2">
    <source>
        <dbReference type="Proteomes" id="UP000251166"/>
    </source>
</evidence>
<gene>
    <name evidence="1" type="ORF">DLJ82_1182</name>
</gene>
<dbReference type="EMBL" id="CP030760">
    <property type="protein sequence ID" value="AXA38788.1"/>
    <property type="molecule type" value="Genomic_DNA"/>
</dbReference>
<dbReference type="Proteomes" id="UP000251166">
    <property type="component" value="Chromosome"/>
</dbReference>
<sequence>MTILLDPEIAQDGGNVNAAILRVGCRPVCTSAATSSTGGARQKLSLSTRQNWDRRCDRHLYARIPFITAILPEAAITAVKLA</sequence>
<accession>A0A2Z4YDT4</accession>
<evidence type="ECO:0000313" key="1">
    <source>
        <dbReference type="EMBL" id="AXA38788.1"/>
    </source>
</evidence>